<evidence type="ECO:0000256" key="1">
    <source>
        <dbReference type="ARBA" id="ARBA00022649"/>
    </source>
</evidence>
<sequence length="117" mass="13337">MNRPWTIRLTRAAEDDFQQIIHWPAANFGRRQAGTYARTLAKPVEGLRGGPKVAGARPREEIGPGIHTLHVARRGRRGRHFVVFRTSRAEHFIDVLRLLHDGMDLQQHLPPETPPVK</sequence>
<dbReference type="Pfam" id="PF05016">
    <property type="entry name" value="ParE_toxin"/>
    <property type="match status" value="1"/>
</dbReference>
<keyword evidence="1" id="KW-1277">Toxin-antitoxin system</keyword>
<proteinExistence type="predicted"/>
<dbReference type="Proteomes" id="UP000885986">
    <property type="component" value="Unassembled WGS sequence"/>
</dbReference>
<dbReference type="InterPro" id="IPR007712">
    <property type="entry name" value="RelE/ParE_toxin"/>
</dbReference>
<accession>A0A7C2XA78</accession>
<organism evidence="2">
    <name type="scientific">Desulfurivibrio alkaliphilus</name>
    <dbReference type="NCBI Taxonomy" id="427923"/>
    <lineage>
        <taxon>Bacteria</taxon>
        <taxon>Pseudomonadati</taxon>
        <taxon>Thermodesulfobacteriota</taxon>
        <taxon>Desulfobulbia</taxon>
        <taxon>Desulfobulbales</taxon>
        <taxon>Desulfobulbaceae</taxon>
        <taxon>Desulfurivibrio</taxon>
    </lineage>
</organism>
<comment type="caution">
    <text evidence="2">The sequence shown here is derived from an EMBL/GenBank/DDBJ whole genome shotgun (WGS) entry which is preliminary data.</text>
</comment>
<gene>
    <name evidence="2" type="ORF">ENN98_04885</name>
</gene>
<name>A0A7C2XA78_9BACT</name>
<reference evidence="2" key="1">
    <citation type="journal article" date="2020" name="mSystems">
        <title>Genome- and Community-Level Interaction Insights into Carbon Utilization and Element Cycling Functions of Hydrothermarchaeota in Hydrothermal Sediment.</title>
        <authorList>
            <person name="Zhou Z."/>
            <person name="Liu Y."/>
            <person name="Xu W."/>
            <person name="Pan J."/>
            <person name="Luo Z.H."/>
            <person name="Li M."/>
        </authorList>
    </citation>
    <scope>NUCLEOTIDE SEQUENCE [LARGE SCALE GENOMIC DNA]</scope>
    <source>
        <strain evidence="2">SpSt-1224</strain>
    </source>
</reference>
<dbReference type="InterPro" id="IPR035093">
    <property type="entry name" value="RelE/ParE_toxin_dom_sf"/>
</dbReference>
<dbReference type="EMBL" id="DSDS01000111">
    <property type="protein sequence ID" value="HET98017.1"/>
    <property type="molecule type" value="Genomic_DNA"/>
</dbReference>
<evidence type="ECO:0000313" key="2">
    <source>
        <dbReference type="EMBL" id="HET98017.1"/>
    </source>
</evidence>
<protein>
    <submittedName>
        <fullName evidence="2">Type II toxin-antitoxin system RelE/ParE family toxin</fullName>
    </submittedName>
</protein>
<dbReference type="Gene3D" id="3.30.2310.20">
    <property type="entry name" value="RelE-like"/>
    <property type="match status" value="1"/>
</dbReference>
<dbReference type="AlphaFoldDB" id="A0A7C2XA78"/>